<evidence type="ECO:0000313" key="2">
    <source>
        <dbReference type="Proteomes" id="UP001054837"/>
    </source>
</evidence>
<keyword evidence="2" id="KW-1185">Reference proteome</keyword>
<accession>A0AAV4S0K8</accession>
<gene>
    <name evidence="1" type="ORF">CDAR_369301</name>
</gene>
<dbReference type="Proteomes" id="UP001054837">
    <property type="component" value="Unassembled WGS sequence"/>
</dbReference>
<sequence>MIQKKDHVRKQNIQVLGVSLMLSLPPRKIVHLINYLQSVSLLGCGHFIVEGVAGGFFSGRVSRAQRLESRLVKFCTDSAPFRRMIKTSRVPVVWISGLFRVWRQGWAVLGEIKSCFGTLT</sequence>
<protein>
    <submittedName>
        <fullName evidence="1">Uncharacterized protein</fullName>
    </submittedName>
</protein>
<organism evidence="1 2">
    <name type="scientific">Caerostris darwini</name>
    <dbReference type="NCBI Taxonomy" id="1538125"/>
    <lineage>
        <taxon>Eukaryota</taxon>
        <taxon>Metazoa</taxon>
        <taxon>Ecdysozoa</taxon>
        <taxon>Arthropoda</taxon>
        <taxon>Chelicerata</taxon>
        <taxon>Arachnida</taxon>
        <taxon>Araneae</taxon>
        <taxon>Araneomorphae</taxon>
        <taxon>Entelegynae</taxon>
        <taxon>Araneoidea</taxon>
        <taxon>Araneidae</taxon>
        <taxon>Caerostris</taxon>
    </lineage>
</organism>
<evidence type="ECO:0000313" key="1">
    <source>
        <dbReference type="EMBL" id="GIY26141.1"/>
    </source>
</evidence>
<comment type="caution">
    <text evidence="1">The sequence shown here is derived from an EMBL/GenBank/DDBJ whole genome shotgun (WGS) entry which is preliminary data.</text>
</comment>
<proteinExistence type="predicted"/>
<name>A0AAV4S0K8_9ARAC</name>
<dbReference type="EMBL" id="BPLQ01006913">
    <property type="protein sequence ID" value="GIY26141.1"/>
    <property type="molecule type" value="Genomic_DNA"/>
</dbReference>
<reference evidence="1 2" key="1">
    <citation type="submission" date="2021-06" db="EMBL/GenBank/DDBJ databases">
        <title>Caerostris darwini draft genome.</title>
        <authorList>
            <person name="Kono N."/>
            <person name="Arakawa K."/>
        </authorList>
    </citation>
    <scope>NUCLEOTIDE SEQUENCE [LARGE SCALE GENOMIC DNA]</scope>
</reference>
<dbReference type="AlphaFoldDB" id="A0AAV4S0K8"/>